<evidence type="ECO:0000313" key="7">
    <source>
        <dbReference type="EMBL" id="UTW03513.1"/>
    </source>
</evidence>
<keyword evidence="1" id="KW-0813">Transport</keyword>
<evidence type="ECO:0000256" key="3">
    <source>
        <dbReference type="ARBA" id="ARBA00022840"/>
    </source>
</evidence>
<protein>
    <submittedName>
        <fullName evidence="7">Heme ABC transporter ATP-binding protein</fullName>
    </submittedName>
</protein>
<keyword evidence="3 7" id="KW-0067">ATP-binding</keyword>
<accession>A0ABY5GVP2</accession>
<gene>
    <name evidence="7" type="ORF">KDX31_00215</name>
</gene>
<dbReference type="PANTHER" id="PTHR42794">
    <property type="entry name" value="HEMIN IMPORT ATP-BINDING PROTEIN HMUV"/>
    <property type="match status" value="1"/>
</dbReference>
<dbReference type="InterPro" id="IPR003593">
    <property type="entry name" value="AAA+_ATPase"/>
</dbReference>
<reference evidence="7" key="1">
    <citation type="submission" date="2021-04" db="EMBL/GenBank/DDBJ databases">
        <title>Oceanospirillales bacteria with DddD are important DMSP degraders in coastal seawater.</title>
        <authorList>
            <person name="Liu J."/>
        </authorList>
    </citation>
    <scope>NUCLEOTIDE SEQUENCE</scope>
    <source>
        <strain evidence="7">GY6</strain>
    </source>
</reference>
<dbReference type="GO" id="GO:0005524">
    <property type="term" value="F:ATP binding"/>
    <property type="evidence" value="ECO:0007669"/>
    <property type="project" value="UniProtKB-KW"/>
</dbReference>
<dbReference type="InterPro" id="IPR003439">
    <property type="entry name" value="ABC_transporter-like_ATP-bd"/>
</dbReference>
<dbReference type="NCBIfam" id="NF010068">
    <property type="entry name" value="PRK13548.1"/>
    <property type="match status" value="1"/>
</dbReference>
<dbReference type="Proteomes" id="UP001059950">
    <property type="component" value="Chromosome"/>
</dbReference>
<dbReference type="PROSITE" id="PS50893">
    <property type="entry name" value="ABC_TRANSPORTER_2"/>
    <property type="match status" value="1"/>
</dbReference>
<dbReference type="PANTHER" id="PTHR42794:SF1">
    <property type="entry name" value="HEMIN IMPORT ATP-BINDING PROTEIN HMUV"/>
    <property type="match status" value="1"/>
</dbReference>
<dbReference type="PROSITE" id="PS00211">
    <property type="entry name" value="ABC_TRANSPORTER_1"/>
    <property type="match status" value="1"/>
</dbReference>
<evidence type="ECO:0000256" key="5">
    <source>
        <dbReference type="ARBA" id="ARBA00037066"/>
    </source>
</evidence>
<evidence type="ECO:0000259" key="6">
    <source>
        <dbReference type="PROSITE" id="PS50893"/>
    </source>
</evidence>
<dbReference type="CDD" id="cd03214">
    <property type="entry name" value="ABC_Iron-Siderophores_B12_Hemin"/>
    <property type="match status" value="1"/>
</dbReference>
<sequence length="255" mass="27386">MLTASGLSLKRNGKTLLQNISLELHPGEITVLLGPNGAGKSTLLGLLCGLNPADRGEVCLEGVALSGMEPQLRARYLAMYTQQQPLNFPFRVEEVVALGCYPLMLNRDATAARVSACLQQFELESLALRDYTSLSGGEQQRVQVARVLAQTGSDCQVLLLDEPVSEMDLRYQQILLQQIRAVAAAGVSVCCVLHDLNLAAQLADRVVLLQQGQMVAAGTVDQVMTAAHLSALYQVSVRKVETVSGPVFISQPGVK</sequence>
<dbReference type="EMBL" id="CP073344">
    <property type="protein sequence ID" value="UTW03513.1"/>
    <property type="molecule type" value="Genomic_DNA"/>
</dbReference>
<dbReference type="InterPro" id="IPR027417">
    <property type="entry name" value="P-loop_NTPase"/>
</dbReference>
<feature type="domain" description="ABC transporter" evidence="6">
    <location>
        <begin position="2"/>
        <end position="236"/>
    </location>
</feature>
<evidence type="ECO:0000256" key="4">
    <source>
        <dbReference type="ARBA" id="ARBA00022967"/>
    </source>
</evidence>
<dbReference type="SMART" id="SM00382">
    <property type="entry name" value="AAA"/>
    <property type="match status" value="1"/>
</dbReference>
<keyword evidence="2" id="KW-0547">Nucleotide-binding</keyword>
<dbReference type="SUPFAM" id="SSF52540">
    <property type="entry name" value="P-loop containing nucleoside triphosphate hydrolases"/>
    <property type="match status" value="1"/>
</dbReference>
<dbReference type="InterPro" id="IPR017871">
    <property type="entry name" value="ABC_transporter-like_CS"/>
</dbReference>
<dbReference type="Gene3D" id="3.40.50.300">
    <property type="entry name" value="P-loop containing nucleotide triphosphate hydrolases"/>
    <property type="match status" value="1"/>
</dbReference>
<evidence type="ECO:0000313" key="8">
    <source>
        <dbReference type="Proteomes" id="UP001059950"/>
    </source>
</evidence>
<name>A0ABY5GVP2_9GAMM</name>
<organism evidence="7 8">
    <name type="scientific">Amphritea atlantica</name>
    <dbReference type="NCBI Taxonomy" id="355243"/>
    <lineage>
        <taxon>Bacteria</taxon>
        <taxon>Pseudomonadati</taxon>
        <taxon>Pseudomonadota</taxon>
        <taxon>Gammaproteobacteria</taxon>
        <taxon>Oceanospirillales</taxon>
        <taxon>Oceanospirillaceae</taxon>
        <taxon>Amphritea</taxon>
    </lineage>
</organism>
<keyword evidence="4" id="KW-1278">Translocase</keyword>
<dbReference type="Pfam" id="PF00005">
    <property type="entry name" value="ABC_tran"/>
    <property type="match status" value="1"/>
</dbReference>
<evidence type="ECO:0000256" key="2">
    <source>
        <dbReference type="ARBA" id="ARBA00022741"/>
    </source>
</evidence>
<evidence type="ECO:0000256" key="1">
    <source>
        <dbReference type="ARBA" id="ARBA00022448"/>
    </source>
</evidence>
<proteinExistence type="predicted"/>
<comment type="function">
    <text evidence="5">Part of the ABC transporter complex HmuTUV involved in hemin import. Responsible for energy coupling to the transport system.</text>
</comment>
<keyword evidence="8" id="KW-1185">Reference proteome</keyword>